<protein>
    <submittedName>
        <fullName evidence="1">Uncharacterized protein</fullName>
    </submittedName>
</protein>
<dbReference type="KEGG" id="fmr:Fuma_02853"/>
<evidence type="ECO:0000313" key="1">
    <source>
        <dbReference type="EMBL" id="APZ93236.1"/>
    </source>
</evidence>
<gene>
    <name evidence="1" type="ORF">Fuma_02853</name>
</gene>
<organism evidence="1 2">
    <name type="scientific">Fuerstiella marisgermanici</name>
    <dbReference type="NCBI Taxonomy" id="1891926"/>
    <lineage>
        <taxon>Bacteria</taxon>
        <taxon>Pseudomonadati</taxon>
        <taxon>Planctomycetota</taxon>
        <taxon>Planctomycetia</taxon>
        <taxon>Planctomycetales</taxon>
        <taxon>Planctomycetaceae</taxon>
        <taxon>Fuerstiella</taxon>
    </lineage>
</organism>
<accession>A0A1P8WGN6</accession>
<name>A0A1P8WGN6_9PLAN</name>
<dbReference type="Proteomes" id="UP000187735">
    <property type="component" value="Chromosome"/>
</dbReference>
<keyword evidence="2" id="KW-1185">Reference proteome</keyword>
<reference evidence="1 2" key="1">
    <citation type="journal article" date="2016" name="Front. Microbiol.">
        <title>Fuerstia marisgermanicae gen. nov., sp. nov., an Unusual Member of the Phylum Planctomycetes from the German Wadden Sea.</title>
        <authorList>
            <person name="Kohn T."/>
            <person name="Heuer A."/>
            <person name="Jogler M."/>
            <person name="Vollmers J."/>
            <person name="Boedeker C."/>
            <person name="Bunk B."/>
            <person name="Rast P."/>
            <person name="Borchert D."/>
            <person name="Glockner I."/>
            <person name="Freese H.M."/>
            <person name="Klenk H.P."/>
            <person name="Overmann J."/>
            <person name="Kaster A.K."/>
            <person name="Rohde M."/>
            <person name="Wiegand S."/>
            <person name="Jogler C."/>
        </authorList>
    </citation>
    <scope>NUCLEOTIDE SEQUENCE [LARGE SCALE GENOMIC DNA]</scope>
    <source>
        <strain evidence="1 2">NH11</strain>
    </source>
</reference>
<dbReference type="RefSeq" id="WP_077024724.1">
    <property type="nucleotide sequence ID" value="NZ_CP017641.1"/>
</dbReference>
<dbReference type="EMBL" id="CP017641">
    <property type="protein sequence ID" value="APZ93236.1"/>
    <property type="molecule type" value="Genomic_DNA"/>
</dbReference>
<sequence>MTFTTHKRHVRTSVKVRRVRRIDTSADLFSTFVGQPMAKLVPKIVELAASMTQQQWTVLTRQAKQAAESDCSVRATYAMIQQVGVLTGRC</sequence>
<evidence type="ECO:0000313" key="2">
    <source>
        <dbReference type="Proteomes" id="UP000187735"/>
    </source>
</evidence>
<dbReference type="AlphaFoldDB" id="A0A1P8WGN6"/>
<proteinExistence type="predicted"/>